<dbReference type="eggNOG" id="arCOG00009">
    <property type="taxonomic scope" value="Archaea"/>
</dbReference>
<evidence type="ECO:0000256" key="3">
    <source>
        <dbReference type="ARBA" id="ARBA00022692"/>
    </source>
</evidence>
<dbReference type="GeneID" id="30921902"/>
<dbReference type="PANTHER" id="PTHR42770:SF11">
    <property type="entry name" value="INNER MEMBRANE TRANSPORT PROTEIN YBAT"/>
    <property type="match status" value="1"/>
</dbReference>
<protein>
    <submittedName>
        <fullName evidence="8">Cationic amino acid transporter</fullName>
    </submittedName>
</protein>
<dbReference type="AlphaFoldDB" id="M0LJN2"/>
<dbReference type="PIRSF" id="PIRSF006060">
    <property type="entry name" value="AA_transporter"/>
    <property type="match status" value="1"/>
</dbReference>
<keyword evidence="2" id="KW-1003">Cell membrane</keyword>
<evidence type="ECO:0000256" key="5">
    <source>
        <dbReference type="ARBA" id="ARBA00023136"/>
    </source>
</evidence>
<comment type="subcellular location">
    <subcellularLocation>
        <location evidence="1">Cell membrane</location>
        <topology evidence="1">Multi-pass membrane protein</topology>
    </subcellularLocation>
</comment>
<evidence type="ECO:0000256" key="6">
    <source>
        <dbReference type="SAM" id="Phobius"/>
    </source>
</evidence>
<dbReference type="RefSeq" id="WP_007141622.1">
    <property type="nucleotide sequence ID" value="NZ_AOLZ01000037.1"/>
</dbReference>
<sequence>MSRNGEELSRELGLLSAFAIGVGVMVCAGIFVLPASVAATAGPAAAVSFVLAGFIAAFTALSISELGTAMPKAGGAYYYINDALGPLFGSIAGWGNWIGLAAAVAFYLIGLGSYTAILLPVPAVELGFYVLSPSQVIALLAGLFFISINYLGAEETGTVQIAIVIVLVTVLGGFTLLGSVRVDPANLRPFAPPETGGWSGVFPATALVFVSYLGFAEINTAAEEIENPGRNLPVAVIGSLVFATLLYVLLMIVLMGVIPYEDVIEFGDVAVVRAAERLFGPLGLVALTVAGLLATASSANASILASSRINFAMARDRIIVPELNEVHPRFETPYRSIMLTGIFVIAFVLIGDIEVLAKAGSVLHLIVYGLLNLALIVYRETDVEGYDPDFEAPLYPLVPVLGTLFSFGLIAFMASIEIVLSVLFVVFGVLWYVVYARTTTRQKGILARYLET</sequence>
<dbReference type="PANTHER" id="PTHR42770">
    <property type="entry name" value="AMINO ACID TRANSPORTER-RELATED"/>
    <property type="match status" value="1"/>
</dbReference>
<feature type="transmembrane region" description="Helical" evidence="6">
    <location>
        <begin position="126"/>
        <end position="146"/>
    </location>
</feature>
<dbReference type="EMBL" id="AOLZ01000037">
    <property type="protein sequence ID" value="EMA33273.1"/>
    <property type="molecule type" value="Genomic_DNA"/>
</dbReference>
<evidence type="ECO:0000313" key="7">
    <source>
        <dbReference type="EMBL" id="APW98492.1"/>
    </source>
</evidence>
<feature type="transmembrane region" description="Helical" evidence="6">
    <location>
        <begin position="278"/>
        <end position="305"/>
    </location>
</feature>
<feature type="transmembrane region" description="Helical" evidence="6">
    <location>
        <begin position="45"/>
        <end position="63"/>
    </location>
</feature>
<proteinExistence type="predicted"/>
<dbReference type="Gene3D" id="1.20.1740.10">
    <property type="entry name" value="Amino acid/polyamine transporter I"/>
    <property type="match status" value="1"/>
</dbReference>
<feature type="transmembrane region" description="Helical" evidence="6">
    <location>
        <begin position="234"/>
        <end position="258"/>
    </location>
</feature>
<keyword evidence="9" id="KW-1185">Reference proteome</keyword>
<reference evidence="8 9" key="2">
    <citation type="journal article" date="2014" name="PLoS Genet.">
        <title>Phylogenetically driven sequencing of extremely halophilic archaea reveals strategies for static and dynamic osmo-response.</title>
        <authorList>
            <person name="Becker E.A."/>
            <person name="Seitzer P.M."/>
            <person name="Tritt A."/>
            <person name="Larsen D."/>
            <person name="Krusor M."/>
            <person name="Yao A.I."/>
            <person name="Wu D."/>
            <person name="Madern D."/>
            <person name="Eisen J.A."/>
            <person name="Darling A.E."/>
            <person name="Facciotti M.T."/>
        </authorList>
    </citation>
    <scope>NUCLEOTIDE SEQUENCE [LARGE SCALE GENOMIC DNA]</scope>
    <source>
        <strain evidence="8 9">AJ5</strain>
    </source>
</reference>
<reference evidence="7 10" key="1">
    <citation type="journal article" date="2011" name="J. Bacteriol.">
        <title>Genome sequence of Halobiforma lacisalsi AJ5, an extremely halophilic archaeon which harbors a bop gene.</title>
        <authorList>
            <person name="Jiang X."/>
            <person name="Wang S."/>
            <person name="Cheng H."/>
            <person name="Huo Y."/>
            <person name="Zhang X."/>
            <person name="Zhu X."/>
            <person name="Han X."/>
            <person name="Ni P."/>
            <person name="Wu M."/>
        </authorList>
    </citation>
    <scope>NUCLEOTIDE SEQUENCE [LARGE SCALE GENOMIC DNA]</scope>
    <source>
        <strain evidence="7 10">AJ5</strain>
    </source>
</reference>
<organism evidence="8 9">
    <name type="scientific">Natronobacterium lacisalsi AJ5</name>
    <dbReference type="NCBI Taxonomy" id="358396"/>
    <lineage>
        <taxon>Archaea</taxon>
        <taxon>Methanobacteriati</taxon>
        <taxon>Methanobacteriota</taxon>
        <taxon>Stenosarchaea group</taxon>
        <taxon>Halobacteria</taxon>
        <taxon>Halobacteriales</taxon>
        <taxon>Natrialbaceae</taxon>
        <taxon>Natronobacterium</taxon>
    </lineage>
</organism>
<evidence type="ECO:0000256" key="4">
    <source>
        <dbReference type="ARBA" id="ARBA00022989"/>
    </source>
</evidence>
<dbReference type="EMBL" id="CP019285">
    <property type="protein sequence ID" value="APW98492.1"/>
    <property type="molecule type" value="Genomic_DNA"/>
</dbReference>
<feature type="transmembrane region" description="Helical" evidence="6">
    <location>
        <begin position="97"/>
        <end position="120"/>
    </location>
</feature>
<gene>
    <name evidence="8" type="ORF">C445_09513</name>
    <name evidence="7" type="ORF">CHINAEXTREME_12220</name>
</gene>
<evidence type="ECO:0000313" key="9">
    <source>
        <dbReference type="Proteomes" id="UP000011555"/>
    </source>
</evidence>
<keyword evidence="4 6" id="KW-1133">Transmembrane helix</keyword>
<accession>M0LJN2</accession>
<evidence type="ECO:0000313" key="8">
    <source>
        <dbReference type="EMBL" id="EMA33273.1"/>
    </source>
</evidence>
<evidence type="ECO:0000256" key="2">
    <source>
        <dbReference type="ARBA" id="ARBA00022475"/>
    </source>
</evidence>
<dbReference type="InterPro" id="IPR002293">
    <property type="entry name" value="AA/rel_permease1"/>
</dbReference>
<dbReference type="GO" id="GO:0022857">
    <property type="term" value="F:transmembrane transporter activity"/>
    <property type="evidence" value="ECO:0007669"/>
    <property type="project" value="InterPro"/>
</dbReference>
<keyword evidence="5 6" id="KW-0472">Membrane</keyword>
<evidence type="ECO:0000313" key="10">
    <source>
        <dbReference type="Proteomes" id="UP000186547"/>
    </source>
</evidence>
<feature type="transmembrane region" description="Helical" evidence="6">
    <location>
        <begin position="200"/>
        <end position="222"/>
    </location>
</feature>
<dbReference type="KEGG" id="hlc:CHINAEXTREME12220"/>
<dbReference type="Proteomes" id="UP000186547">
    <property type="component" value="Chromosome"/>
</dbReference>
<feature type="transmembrane region" description="Helical" evidence="6">
    <location>
        <begin position="418"/>
        <end position="435"/>
    </location>
</feature>
<name>M0LJN2_NATLA</name>
<dbReference type="InterPro" id="IPR050367">
    <property type="entry name" value="APC_superfamily"/>
</dbReference>
<feature type="transmembrane region" description="Helical" evidence="6">
    <location>
        <begin position="337"/>
        <end position="356"/>
    </location>
</feature>
<dbReference type="Proteomes" id="UP000011555">
    <property type="component" value="Unassembled WGS sequence"/>
</dbReference>
<feature type="transmembrane region" description="Helical" evidence="6">
    <location>
        <begin position="362"/>
        <end position="380"/>
    </location>
</feature>
<dbReference type="Pfam" id="PF13520">
    <property type="entry name" value="AA_permease_2"/>
    <property type="match status" value="1"/>
</dbReference>
<dbReference type="GO" id="GO:0005886">
    <property type="term" value="C:plasma membrane"/>
    <property type="evidence" value="ECO:0007669"/>
    <property type="project" value="UniProtKB-SubCell"/>
</dbReference>
<feature type="transmembrane region" description="Helical" evidence="6">
    <location>
        <begin position="158"/>
        <end position="180"/>
    </location>
</feature>
<evidence type="ECO:0000256" key="1">
    <source>
        <dbReference type="ARBA" id="ARBA00004651"/>
    </source>
</evidence>
<dbReference type="PATRIC" id="fig|358396.7.peg.1929"/>
<feature type="transmembrane region" description="Helical" evidence="6">
    <location>
        <begin position="392"/>
        <end position="412"/>
    </location>
</feature>
<dbReference type="STRING" id="358396.CHINAEXTREME_12220"/>
<feature type="transmembrane region" description="Helical" evidence="6">
    <location>
        <begin position="12"/>
        <end position="33"/>
    </location>
</feature>
<reference evidence="7" key="3">
    <citation type="submission" date="2017-01" db="EMBL/GenBank/DDBJ databases">
        <authorList>
            <person name="Mah S.A."/>
            <person name="Swanson W.J."/>
            <person name="Moy G.W."/>
            <person name="Vacquier V.D."/>
        </authorList>
    </citation>
    <scope>NUCLEOTIDE SEQUENCE</scope>
    <source>
        <strain evidence="7">AJ5</strain>
    </source>
</reference>
<keyword evidence="3 6" id="KW-0812">Transmembrane</keyword>